<sequence length="31" mass="3741">MGDVFYDSVGHRADMAIERWRREKGRDENDE</sequence>
<gene>
    <name evidence="1" type="ORF">NOCA2570047</name>
</gene>
<name>A0A2P2CAY8_9ZZZZ</name>
<accession>A0A2P2CAY8</accession>
<reference evidence="1" key="1">
    <citation type="submission" date="2015-08" db="EMBL/GenBank/DDBJ databases">
        <authorList>
            <person name="Babu N.S."/>
            <person name="Beckwith C.J."/>
            <person name="Beseler K.G."/>
            <person name="Brison A."/>
            <person name="Carone J.V."/>
            <person name="Caskin T.P."/>
            <person name="Diamond M."/>
            <person name="Durham M.E."/>
            <person name="Foxe J.M."/>
            <person name="Go M."/>
            <person name="Henderson B.A."/>
            <person name="Jones I.B."/>
            <person name="McGettigan J.A."/>
            <person name="Micheletti S.J."/>
            <person name="Nasrallah M.E."/>
            <person name="Ortiz D."/>
            <person name="Piller C.R."/>
            <person name="Privatt S.R."/>
            <person name="Schneider S.L."/>
            <person name="Sharp S."/>
            <person name="Smith T.C."/>
            <person name="Stanton J.D."/>
            <person name="Ullery H.E."/>
            <person name="Wilson R.J."/>
            <person name="Serrano M.G."/>
            <person name="Buck G."/>
            <person name="Lee V."/>
            <person name="Wang Y."/>
            <person name="Carvalho R."/>
            <person name="Voegtly L."/>
            <person name="Shi R."/>
            <person name="Duckworth R."/>
            <person name="Johnson A."/>
            <person name="Loviza R."/>
            <person name="Walstead R."/>
            <person name="Shah Z."/>
            <person name="Kiflezghi M."/>
            <person name="Wade K."/>
            <person name="Ball S.L."/>
            <person name="Bradley K.W."/>
            <person name="Asai D.J."/>
            <person name="Bowman C.A."/>
            <person name="Russell D.A."/>
            <person name="Pope W.H."/>
            <person name="Jacobs-Sera D."/>
            <person name="Hendrix R.W."/>
            <person name="Hatfull G.F."/>
        </authorList>
    </citation>
    <scope>NUCLEOTIDE SEQUENCE</scope>
</reference>
<proteinExistence type="predicted"/>
<dbReference type="AlphaFoldDB" id="A0A2P2CAY8"/>
<dbReference type="EMBL" id="CZKA01000053">
    <property type="protein sequence ID" value="CUR59140.1"/>
    <property type="molecule type" value="Genomic_DNA"/>
</dbReference>
<organism evidence="1">
    <name type="scientific">metagenome</name>
    <dbReference type="NCBI Taxonomy" id="256318"/>
    <lineage>
        <taxon>unclassified sequences</taxon>
        <taxon>metagenomes</taxon>
    </lineage>
</organism>
<protein>
    <submittedName>
        <fullName evidence="1">Uncharacterized protein</fullName>
    </submittedName>
</protein>
<evidence type="ECO:0000313" key="1">
    <source>
        <dbReference type="EMBL" id="CUR59140.1"/>
    </source>
</evidence>